<keyword evidence="2" id="KW-1185">Reference proteome</keyword>
<dbReference type="RefSeq" id="WP_377352378.1">
    <property type="nucleotide sequence ID" value="NZ_JBHTLQ010000004.1"/>
</dbReference>
<organism evidence="1 2">
    <name type="scientific">Phenylobacterium conjunctum</name>
    <dbReference type="NCBI Taxonomy" id="1298959"/>
    <lineage>
        <taxon>Bacteria</taxon>
        <taxon>Pseudomonadati</taxon>
        <taxon>Pseudomonadota</taxon>
        <taxon>Alphaproteobacteria</taxon>
        <taxon>Caulobacterales</taxon>
        <taxon>Caulobacteraceae</taxon>
        <taxon>Phenylobacterium</taxon>
    </lineage>
</organism>
<comment type="caution">
    <text evidence="1">The sequence shown here is derived from an EMBL/GenBank/DDBJ whole genome shotgun (WGS) entry which is preliminary data.</text>
</comment>
<dbReference type="Proteomes" id="UP001597216">
    <property type="component" value="Unassembled WGS sequence"/>
</dbReference>
<proteinExistence type="predicted"/>
<accession>A0ABW3SYW1</accession>
<name>A0ABW3SYW1_9CAUL</name>
<gene>
    <name evidence="1" type="ORF">ACFQ27_02930</name>
</gene>
<protein>
    <submittedName>
        <fullName evidence="1">Uncharacterized protein</fullName>
    </submittedName>
</protein>
<dbReference type="EMBL" id="JBHTLQ010000004">
    <property type="protein sequence ID" value="MFD1189520.1"/>
    <property type="molecule type" value="Genomic_DNA"/>
</dbReference>
<sequence>MSDRAAPASLGDLLQGEHTLMWAFRSIAFGAGGCPLLRRQFEDICGPAAGTEAFNALSVFVRELGLHGRRKITLHVPGSFRLSRDEQLILATFAAAQDEDYVRLEAHLAWLIASEPSGVFGAAACLVAQAMAMNDLRLRAPQVTSAPLRPALTFDNDVVIPFPATA</sequence>
<reference evidence="2" key="1">
    <citation type="journal article" date="2019" name="Int. J. Syst. Evol. Microbiol.">
        <title>The Global Catalogue of Microorganisms (GCM) 10K type strain sequencing project: providing services to taxonomists for standard genome sequencing and annotation.</title>
        <authorList>
            <consortium name="The Broad Institute Genomics Platform"/>
            <consortium name="The Broad Institute Genome Sequencing Center for Infectious Disease"/>
            <person name="Wu L."/>
            <person name="Ma J."/>
        </authorList>
    </citation>
    <scope>NUCLEOTIDE SEQUENCE [LARGE SCALE GENOMIC DNA]</scope>
    <source>
        <strain evidence="2">CCUG 55074</strain>
    </source>
</reference>
<evidence type="ECO:0000313" key="2">
    <source>
        <dbReference type="Proteomes" id="UP001597216"/>
    </source>
</evidence>
<evidence type="ECO:0000313" key="1">
    <source>
        <dbReference type="EMBL" id="MFD1189520.1"/>
    </source>
</evidence>